<dbReference type="PROSITE" id="PS51186">
    <property type="entry name" value="GNAT"/>
    <property type="match status" value="1"/>
</dbReference>
<reference evidence="2 3" key="1">
    <citation type="submission" date="2018-10" db="EMBL/GenBank/DDBJ databases">
        <authorList>
            <person name="Chen X."/>
        </authorList>
    </citation>
    <scope>NUCLEOTIDE SEQUENCE [LARGE SCALE GENOMIC DNA]</scope>
    <source>
        <strain evidence="2 3">YIM 102668</strain>
    </source>
</reference>
<proteinExistence type="predicted"/>
<accession>A0A3L9MJX5</accession>
<dbReference type="InterPro" id="IPR016181">
    <property type="entry name" value="Acyl_CoA_acyltransferase"/>
</dbReference>
<dbReference type="Proteomes" id="UP000275348">
    <property type="component" value="Unassembled WGS sequence"/>
</dbReference>
<dbReference type="InterPro" id="IPR000182">
    <property type="entry name" value="GNAT_dom"/>
</dbReference>
<gene>
    <name evidence="2" type="ORF">EAH69_04070</name>
</gene>
<evidence type="ECO:0000313" key="2">
    <source>
        <dbReference type="EMBL" id="RLZ11604.1"/>
    </source>
</evidence>
<dbReference type="EMBL" id="RDOJ01000004">
    <property type="protein sequence ID" value="RLZ11604.1"/>
    <property type="molecule type" value="Genomic_DNA"/>
</dbReference>
<dbReference type="RefSeq" id="WP_121933911.1">
    <property type="nucleotide sequence ID" value="NZ_RDOJ01000004.1"/>
</dbReference>
<dbReference type="OrthoDB" id="9789603at2"/>
<feature type="domain" description="N-acetyltransferase" evidence="1">
    <location>
        <begin position="1"/>
        <end position="138"/>
    </location>
</feature>
<dbReference type="Gene3D" id="3.40.630.30">
    <property type="match status" value="1"/>
</dbReference>
<dbReference type="GO" id="GO:0016747">
    <property type="term" value="F:acyltransferase activity, transferring groups other than amino-acyl groups"/>
    <property type="evidence" value="ECO:0007669"/>
    <property type="project" value="InterPro"/>
</dbReference>
<evidence type="ECO:0000259" key="1">
    <source>
        <dbReference type="PROSITE" id="PS51186"/>
    </source>
</evidence>
<comment type="caution">
    <text evidence="2">The sequence shown here is derived from an EMBL/GenBank/DDBJ whole genome shotgun (WGS) entry which is preliminary data.</text>
</comment>
<dbReference type="AlphaFoldDB" id="A0A3L9MJX5"/>
<dbReference type="SUPFAM" id="SSF55729">
    <property type="entry name" value="Acyl-CoA N-acyltransferases (Nat)"/>
    <property type="match status" value="1"/>
</dbReference>
<evidence type="ECO:0000313" key="3">
    <source>
        <dbReference type="Proteomes" id="UP000275348"/>
    </source>
</evidence>
<protein>
    <submittedName>
        <fullName evidence="2">GNAT family N-acetyltransferase</fullName>
    </submittedName>
</protein>
<keyword evidence="3" id="KW-1185">Reference proteome</keyword>
<dbReference type="Pfam" id="PF00583">
    <property type="entry name" value="Acetyltransf_1"/>
    <property type="match status" value="1"/>
</dbReference>
<sequence>MEIRLTLLEEKNIVKELFIKEWNSDIMISKNQKHFVENLESIIAVVDKEIIGLLTFNIINKQAEIVSLDSFNEGKGIGTKLLDFTLNYFKNLYLDRIWLITSNDNCHAIRFYQKRGWKMVNIHFNAIEEARLLKPQIPMFGYDGIPILHEIEFEYSL</sequence>
<name>A0A3L9MJX5_9FLAO</name>
<organism evidence="2 3">
    <name type="scientific">Faecalibacter macacae</name>
    <dbReference type="NCBI Taxonomy" id="1859289"/>
    <lineage>
        <taxon>Bacteria</taxon>
        <taxon>Pseudomonadati</taxon>
        <taxon>Bacteroidota</taxon>
        <taxon>Flavobacteriia</taxon>
        <taxon>Flavobacteriales</taxon>
        <taxon>Weeksellaceae</taxon>
        <taxon>Faecalibacter</taxon>
    </lineage>
</organism>
<dbReference type="CDD" id="cd04301">
    <property type="entry name" value="NAT_SF"/>
    <property type="match status" value="1"/>
</dbReference>